<evidence type="ECO:0000313" key="2">
    <source>
        <dbReference type="Proteomes" id="UP000324222"/>
    </source>
</evidence>
<evidence type="ECO:0000313" key="1">
    <source>
        <dbReference type="EMBL" id="MPC72497.1"/>
    </source>
</evidence>
<reference evidence="1 2" key="1">
    <citation type="submission" date="2019-05" db="EMBL/GenBank/DDBJ databases">
        <title>Another draft genome of Portunus trituberculatus and its Hox gene families provides insights of decapod evolution.</title>
        <authorList>
            <person name="Jeong J.-H."/>
            <person name="Song I."/>
            <person name="Kim S."/>
            <person name="Choi T."/>
            <person name="Kim D."/>
            <person name="Ryu S."/>
            <person name="Kim W."/>
        </authorList>
    </citation>
    <scope>NUCLEOTIDE SEQUENCE [LARGE SCALE GENOMIC DNA]</scope>
    <source>
        <tissue evidence="1">Muscle</tissue>
    </source>
</reference>
<organism evidence="1 2">
    <name type="scientific">Portunus trituberculatus</name>
    <name type="common">Swimming crab</name>
    <name type="synonym">Neptunus trituberculatus</name>
    <dbReference type="NCBI Taxonomy" id="210409"/>
    <lineage>
        <taxon>Eukaryota</taxon>
        <taxon>Metazoa</taxon>
        <taxon>Ecdysozoa</taxon>
        <taxon>Arthropoda</taxon>
        <taxon>Crustacea</taxon>
        <taxon>Multicrustacea</taxon>
        <taxon>Malacostraca</taxon>
        <taxon>Eumalacostraca</taxon>
        <taxon>Eucarida</taxon>
        <taxon>Decapoda</taxon>
        <taxon>Pleocyemata</taxon>
        <taxon>Brachyura</taxon>
        <taxon>Eubrachyura</taxon>
        <taxon>Portunoidea</taxon>
        <taxon>Portunidae</taxon>
        <taxon>Portuninae</taxon>
        <taxon>Portunus</taxon>
    </lineage>
</organism>
<name>A0A5B7HTC0_PORTR</name>
<proteinExistence type="predicted"/>
<dbReference type="AlphaFoldDB" id="A0A5B7HTC0"/>
<dbReference type="EMBL" id="VSRR010034840">
    <property type="protein sequence ID" value="MPC72497.1"/>
    <property type="molecule type" value="Genomic_DNA"/>
</dbReference>
<comment type="caution">
    <text evidence="1">The sequence shown here is derived from an EMBL/GenBank/DDBJ whole genome shotgun (WGS) entry which is preliminary data.</text>
</comment>
<keyword evidence="2" id="KW-1185">Reference proteome</keyword>
<gene>
    <name evidence="1" type="ORF">E2C01_066806</name>
</gene>
<accession>A0A5B7HTC0</accession>
<dbReference type="Proteomes" id="UP000324222">
    <property type="component" value="Unassembled WGS sequence"/>
</dbReference>
<protein>
    <submittedName>
        <fullName evidence="1">Uncharacterized protein</fullName>
    </submittedName>
</protein>
<sequence>MTRRKGGRSGKEGRGEAACIVLQEDRWRWRWRRSGVRGR</sequence>